<feature type="signal peptide" evidence="1">
    <location>
        <begin position="1"/>
        <end position="26"/>
    </location>
</feature>
<evidence type="ECO:0000256" key="1">
    <source>
        <dbReference type="SAM" id="SignalP"/>
    </source>
</evidence>
<dbReference type="Pfam" id="PF03995">
    <property type="entry name" value="Inhibitor_I36"/>
    <property type="match status" value="1"/>
</dbReference>
<comment type="caution">
    <text evidence="2">The sequence shown here is derived from an EMBL/GenBank/DDBJ whole genome shotgun (WGS) entry which is preliminary data.</text>
</comment>
<keyword evidence="1" id="KW-0732">Signal</keyword>
<reference evidence="2 3" key="1">
    <citation type="submission" date="2024-10" db="EMBL/GenBank/DDBJ databases">
        <title>The Natural Products Discovery Center: Release of the First 8490 Sequenced Strains for Exploring Actinobacteria Biosynthetic Diversity.</title>
        <authorList>
            <person name="Kalkreuter E."/>
            <person name="Kautsar S.A."/>
            <person name="Yang D."/>
            <person name="Bader C.D."/>
            <person name="Teijaro C.N."/>
            <person name="Fluegel L."/>
            <person name="Davis C.M."/>
            <person name="Simpson J.R."/>
            <person name="Lauterbach L."/>
            <person name="Steele A.D."/>
            <person name="Gui C."/>
            <person name="Meng S."/>
            <person name="Li G."/>
            <person name="Viehrig K."/>
            <person name="Ye F."/>
            <person name="Su P."/>
            <person name="Kiefer A.F."/>
            <person name="Nichols A."/>
            <person name="Cepeda A.J."/>
            <person name="Yan W."/>
            <person name="Fan B."/>
            <person name="Jiang Y."/>
            <person name="Adhikari A."/>
            <person name="Zheng C.-J."/>
            <person name="Schuster L."/>
            <person name="Cowan T.M."/>
            <person name="Smanski M.J."/>
            <person name="Chevrette M.G."/>
            <person name="De Carvalho L.P.S."/>
            <person name="Shen B."/>
        </authorList>
    </citation>
    <scope>NUCLEOTIDE SEQUENCE [LARGE SCALE GENOMIC DNA]</scope>
    <source>
        <strain evidence="2 3">NPDC017990</strain>
    </source>
</reference>
<evidence type="ECO:0000313" key="3">
    <source>
        <dbReference type="Proteomes" id="UP001610818"/>
    </source>
</evidence>
<proteinExistence type="predicted"/>
<dbReference type="RefSeq" id="WP_397711475.1">
    <property type="nucleotide sequence ID" value="NZ_JBIRGN010000002.1"/>
</dbReference>
<dbReference type="EMBL" id="JBIRGQ010000002">
    <property type="protein sequence ID" value="MFH8545453.1"/>
    <property type="molecule type" value="Genomic_DNA"/>
</dbReference>
<accession>A0ABW7QKG3</accession>
<sequence>MRTTTPRTFAAAALASVILAPMPAGAVTPPAGAGATKPLAKAGIATPAKHARAAAPPGLASCGPGELCLWGKAQFKGVRQTYELSGIDIESCVALPEGGSAQALANRTGRPVTTYQSAECGETGEFDTYPGGGTWLPESPYRVRAFKVWEN</sequence>
<feature type="chain" id="PRO_5045695281" evidence="1">
    <location>
        <begin position="27"/>
        <end position="151"/>
    </location>
</feature>
<keyword evidence="3" id="KW-1185">Reference proteome</keyword>
<name>A0ABW7QKG3_9ACTN</name>
<gene>
    <name evidence="2" type="ORF">ACH4F9_10700</name>
</gene>
<dbReference type="Proteomes" id="UP001610818">
    <property type="component" value="Unassembled WGS sequence"/>
</dbReference>
<organism evidence="2 3">
    <name type="scientific">Streptomyces longisporoflavus</name>
    <dbReference type="NCBI Taxonomy" id="28044"/>
    <lineage>
        <taxon>Bacteria</taxon>
        <taxon>Bacillati</taxon>
        <taxon>Actinomycetota</taxon>
        <taxon>Actinomycetes</taxon>
        <taxon>Kitasatosporales</taxon>
        <taxon>Streptomycetaceae</taxon>
        <taxon>Streptomyces</taxon>
    </lineage>
</organism>
<protein>
    <submittedName>
        <fullName evidence="2">Peptidase inhibitor family I36 protein</fullName>
    </submittedName>
</protein>
<evidence type="ECO:0000313" key="2">
    <source>
        <dbReference type="EMBL" id="MFH8545453.1"/>
    </source>
</evidence>